<protein>
    <submittedName>
        <fullName evidence="8">Homoserine O-acetyltransferase</fullName>
        <ecNumber evidence="8">2.3.1.31</ecNumber>
    </submittedName>
</protein>
<dbReference type="AlphaFoldDB" id="A0A645AJN3"/>
<feature type="domain" description="AB hydrolase-1" evidence="7">
    <location>
        <begin position="56"/>
        <end position="362"/>
    </location>
</feature>
<dbReference type="PIRSF" id="PIRSF000443">
    <property type="entry name" value="Homoser_Ac_trans"/>
    <property type="match status" value="1"/>
</dbReference>
<dbReference type="EC" id="2.3.1.31" evidence="8"/>
<dbReference type="InterPro" id="IPR000073">
    <property type="entry name" value="AB_hydrolase_1"/>
</dbReference>
<evidence type="ECO:0000313" key="8">
    <source>
        <dbReference type="EMBL" id="MPM53237.1"/>
    </source>
</evidence>
<dbReference type="SUPFAM" id="SSF53474">
    <property type="entry name" value="alpha/beta-Hydrolases"/>
    <property type="match status" value="1"/>
</dbReference>
<name>A0A645AJN3_9ZZZZ</name>
<dbReference type="HAMAP" id="MF_00296">
    <property type="entry name" value="MetX_acyltransf"/>
    <property type="match status" value="1"/>
</dbReference>
<dbReference type="GO" id="GO:0009092">
    <property type="term" value="P:homoserine metabolic process"/>
    <property type="evidence" value="ECO:0007669"/>
    <property type="project" value="TreeGrafter"/>
</dbReference>
<sequence>MTETEQSAPGLLVTPQDYIFGLDEADALMLDCGKKLYGVNLRYETLGTLSAKKDNAVLILHALSMDAHVAGRHAPEDRKVGWWDEMVGPGKPIDTDRYFVVCSNVIGGCSGSTGPRSVNPATGKLYNLDFPVITIADMVRAQKRLMDHLGIRKFLSAVGGSMGGMQALEWALLYPECVQSVVPIATTAQLSPQSIAFNWVGSQAIRNDPDWRNGEYAINPEHGLATARMLAHITYLSDESMSSKFGRELQESAQYSFAFQRDFAVESYLEYQGRRFVERFDANSYLYITRAMDYFDLAAGCRDLTEAFRKVTADFLVVSFSSDWLFPTSQSEAIVRALLKNRLNCSFCEIESSYGHDAFLLEFEHLGALIRDFLDNEYGRCQ</sequence>
<dbReference type="InterPro" id="IPR029058">
    <property type="entry name" value="AB_hydrolase_fold"/>
</dbReference>
<comment type="subunit">
    <text evidence="1">Homodimer.</text>
</comment>
<evidence type="ECO:0000259" key="7">
    <source>
        <dbReference type="Pfam" id="PF00561"/>
    </source>
</evidence>
<gene>
    <name evidence="8" type="primary">metXA_9</name>
    <name evidence="8" type="ORF">SDC9_100002</name>
</gene>
<accession>A0A645AJN3</accession>
<reference evidence="8" key="1">
    <citation type="submission" date="2019-08" db="EMBL/GenBank/DDBJ databases">
        <authorList>
            <person name="Kucharzyk K."/>
            <person name="Murdoch R.W."/>
            <person name="Higgins S."/>
            <person name="Loffler F."/>
        </authorList>
    </citation>
    <scope>NUCLEOTIDE SEQUENCE</scope>
</reference>
<dbReference type="GO" id="GO:0009086">
    <property type="term" value="P:methionine biosynthetic process"/>
    <property type="evidence" value="ECO:0007669"/>
    <property type="project" value="UniProtKB-KW"/>
</dbReference>
<evidence type="ECO:0000256" key="2">
    <source>
        <dbReference type="ARBA" id="ARBA00022490"/>
    </source>
</evidence>
<evidence type="ECO:0000256" key="4">
    <source>
        <dbReference type="ARBA" id="ARBA00022679"/>
    </source>
</evidence>
<dbReference type="Gene3D" id="3.40.50.1820">
    <property type="entry name" value="alpha/beta hydrolase"/>
    <property type="match status" value="1"/>
</dbReference>
<evidence type="ECO:0000256" key="5">
    <source>
        <dbReference type="ARBA" id="ARBA00023167"/>
    </source>
</evidence>
<dbReference type="NCBIfam" id="NF001209">
    <property type="entry name" value="PRK00175.1"/>
    <property type="match status" value="1"/>
</dbReference>
<evidence type="ECO:0000256" key="6">
    <source>
        <dbReference type="ARBA" id="ARBA00023315"/>
    </source>
</evidence>
<keyword evidence="4 8" id="KW-0808">Transferase</keyword>
<dbReference type="GO" id="GO:0004414">
    <property type="term" value="F:homoserine O-acetyltransferase activity"/>
    <property type="evidence" value="ECO:0007669"/>
    <property type="project" value="UniProtKB-EC"/>
</dbReference>
<dbReference type="InterPro" id="IPR008220">
    <property type="entry name" value="HAT_MetX-like"/>
</dbReference>
<proteinExistence type="inferred from homology"/>
<keyword evidence="3" id="KW-0028">Amino-acid biosynthesis</keyword>
<dbReference type="EMBL" id="VSSQ01014241">
    <property type="protein sequence ID" value="MPM53237.1"/>
    <property type="molecule type" value="Genomic_DNA"/>
</dbReference>
<evidence type="ECO:0000256" key="3">
    <source>
        <dbReference type="ARBA" id="ARBA00022605"/>
    </source>
</evidence>
<keyword evidence="5" id="KW-0486">Methionine biosynthesis</keyword>
<comment type="caution">
    <text evidence="8">The sequence shown here is derived from an EMBL/GenBank/DDBJ whole genome shotgun (WGS) entry which is preliminary data.</text>
</comment>
<dbReference type="FunFam" id="1.10.1740.110:FF:000001">
    <property type="entry name" value="Homoserine O-acetyltransferase"/>
    <property type="match status" value="1"/>
</dbReference>
<evidence type="ECO:0000256" key="1">
    <source>
        <dbReference type="ARBA" id="ARBA00011738"/>
    </source>
</evidence>
<keyword evidence="6 8" id="KW-0012">Acyltransferase</keyword>
<organism evidence="8">
    <name type="scientific">bioreactor metagenome</name>
    <dbReference type="NCBI Taxonomy" id="1076179"/>
    <lineage>
        <taxon>unclassified sequences</taxon>
        <taxon>metagenomes</taxon>
        <taxon>ecological metagenomes</taxon>
    </lineage>
</organism>
<dbReference type="Gene3D" id="1.10.1740.110">
    <property type="match status" value="1"/>
</dbReference>
<dbReference type="Pfam" id="PF00561">
    <property type="entry name" value="Abhydrolase_1"/>
    <property type="match status" value="1"/>
</dbReference>
<dbReference type="PANTHER" id="PTHR32268:SF11">
    <property type="entry name" value="HOMOSERINE O-ACETYLTRANSFERASE"/>
    <property type="match status" value="1"/>
</dbReference>
<dbReference type="NCBIfam" id="TIGR01392">
    <property type="entry name" value="homoserO_Ac_trn"/>
    <property type="match status" value="1"/>
</dbReference>
<dbReference type="PANTHER" id="PTHR32268">
    <property type="entry name" value="HOMOSERINE O-ACETYLTRANSFERASE"/>
    <property type="match status" value="1"/>
</dbReference>
<keyword evidence="2" id="KW-0963">Cytoplasm</keyword>